<dbReference type="EMBL" id="JAKNHQ010000005">
    <property type="protein sequence ID" value="MCG4610323.1"/>
    <property type="molecule type" value="Genomic_DNA"/>
</dbReference>
<organism evidence="5 6">
    <name type="scientific">Anaeromassilibacillus senegalensis</name>
    <dbReference type="NCBI Taxonomy" id="1673717"/>
    <lineage>
        <taxon>Bacteria</taxon>
        <taxon>Bacillati</taxon>
        <taxon>Bacillota</taxon>
        <taxon>Clostridia</taxon>
        <taxon>Eubacteriales</taxon>
        <taxon>Acutalibacteraceae</taxon>
        <taxon>Anaeromassilibacillus</taxon>
    </lineage>
</organism>
<evidence type="ECO:0000313" key="6">
    <source>
        <dbReference type="Proteomes" id="UP001298681"/>
    </source>
</evidence>
<feature type="domain" description="PASTA" evidence="4">
    <location>
        <begin position="485"/>
        <end position="552"/>
    </location>
</feature>
<dbReference type="InterPro" id="IPR011009">
    <property type="entry name" value="Kinase-like_dom_sf"/>
</dbReference>
<name>A0ABS9MII7_9FIRM</name>
<dbReference type="Gene3D" id="1.10.510.10">
    <property type="entry name" value="Transferase(Phosphotransferase) domain 1"/>
    <property type="match status" value="1"/>
</dbReference>
<evidence type="ECO:0000256" key="2">
    <source>
        <dbReference type="SAM" id="Phobius"/>
    </source>
</evidence>
<comment type="caution">
    <text evidence="5">The sequence shown here is derived from an EMBL/GenBank/DDBJ whole genome shotgun (WGS) entry which is preliminary data.</text>
</comment>
<dbReference type="SMART" id="SM00740">
    <property type="entry name" value="PASTA"/>
    <property type="match status" value="2"/>
</dbReference>
<proteinExistence type="predicted"/>
<dbReference type="Pfam" id="PF03793">
    <property type="entry name" value="PASTA"/>
    <property type="match status" value="2"/>
</dbReference>
<dbReference type="Gene3D" id="3.30.10.20">
    <property type="match status" value="2"/>
</dbReference>
<keyword evidence="2" id="KW-0472">Membrane</keyword>
<dbReference type="InterPro" id="IPR000719">
    <property type="entry name" value="Prot_kinase_dom"/>
</dbReference>
<reference evidence="5 6" key="1">
    <citation type="submission" date="2022-01" db="EMBL/GenBank/DDBJ databases">
        <title>Collection of gut derived symbiotic bacterial strains cultured from healthy donors.</title>
        <authorList>
            <person name="Lin H."/>
            <person name="Kohout C."/>
            <person name="Waligurski E."/>
            <person name="Pamer E.G."/>
        </authorList>
    </citation>
    <scope>NUCLEOTIDE SEQUENCE [LARGE SCALE GENOMIC DNA]</scope>
    <source>
        <strain evidence="5 6">DFI.7.58</strain>
    </source>
</reference>
<protein>
    <submittedName>
        <fullName evidence="5">PASTA domain-containing protein</fullName>
    </submittedName>
</protein>
<keyword evidence="6" id="KW-1185">Reference proteome</keyword>
<dbReference type="InterPro" id="IPR005543">
    <property type="entry name" value="PASTA_dom"/>
</dbReference>
<evidence type="ECO:0000256" key="1">
    <source>
        <dbReference type="SAM" id="MobiDB-lite"/>
    </source>
</evidence>
<dbReference type="Proteomes" id="UP001298681">
    <property type="component" value="Unassembled WGS sequence"/>
</dbReference>
<feature type="region of interest" description="Disordered" evidence="1">
    <location>
        <begin position="555"/>
        <end position="579"/>
    </location>
</feature>
<feature type="domain" description="Protein kinase" evidence="3">
    <location>
        <begin position="47"/>
        <end position="321"/>
    </location>
</feature>
<evidence type="ECO:0000259" key="3">
    <source>
        <dbReference type="PROSITE" id="PS50011"/>
    </source>
</evidence>
<keyword evidence="2" id="KW-1133">Transmembrane helix</keyword>
<keyword evidence="2" id="KW-0812">Transmembrane</keyword>
<sequence length="579" mass="62673">MAGYENLCMNCMSDTAGKSECPNCGCQSGEPQAPHALPLRVMLQNRYIVGRMKSNNGEGMTYIGYDTVLRLPVEVREFFPRSLCERTDGEADIRILPGNEVAFNEYLADFLSYARDIAHLRELSTIVQIYDIFEENHTAYTVSEWHDSIPLRYYVERSGGNLNWNAARQLFMPVLSALSTMHTAKISHLGISPDTLRIMKDGRMVLGSFCIAPVRRADADLPADLTPGCAAIEQYVMGYVPDESTDVYGFAASLFFALTGELPQDALKRREDPRLLIPTNILRTIPPHVVTALANALQVMPDKRTTTFERLRAELSAAPTITATIEGPELSEGLENREPPQKKEHTAAWMLIPCLVALVLFTAVGVIWLSYGGPFIQTQTSEGLESGAETSLSSSDASGGEEAAMLQLTPGESAIPNDKIEAPNLIGQNYDSLIEVTSSGADYQVLRSSEEFNDAVPEGEVISQSPAPGEEMERGGSIVVVVSKGPEIRTLPPIAGKTLADASTTVTAAGFVPTKAEAFSDTIPSGYAIGYQGLEEGSELPYGSQVVIVISKGPENPDALLSEPAEPSTEEQSSIPLVE</sequence>
<dbReference type="PROSITE" id="PS51178">
    <property type="entry name" value="PASTA"/>
    <property type="match status" value="2"/>
</dbReference>
<dbReference type="SUPFAM" id="SSF56112">
    <property type="entry name" value="Protein kinase-like (PK-like)"/>
    <property type="match status" value="1"/>
</dbReference>
<evidence type="ECO:0000259" key="4">
    <source>
        <dbReference type="PROSITE" id="PS51178"/>
    </source>
</evidence>
<evidence type="ECO:0000313" key="5">
    <source>
        <dbReference type="EMBL" id="MCG4610323.1"/>
    </source>
</evidence>
<dbReference type="PROSITE" id="PS50011">
    <property type="entry name" value="PROTEIN_KINASE_DOM"/>
    <property type="match status" value="1"/>
</dbReference>
<feature type="compositionally biased region" description="Polar residues" evidence="1">
    <location>
        <begin position="570"/>
        <end position="579"/>
    </location>
</feature>
<feature type="domain" description="PASTA" evidence="4">
    <location>
        <begin position="416"/>
        <end position="484"/>
    </location>
</feature>
<feature type="transmembrane region" description="Helical" evidence="2">
    <location>
        <begin position="347"/>
        <end position="371"/>
    </location>
</feature>
<gene>
    <name evidence="5" type="ORF">L0P57_05190</name>
</gene>
<dbReference type="CDD" id="cd06577">
    <property type="entry name" value="PASTA_pknB"/>
    <property type="match status" value="2"/>
</dbReference>
<dbReference type="RefSeq" id="WP_237966592.1">
    <property type="nucleotide sequence ID" value="NZ_JAKNHQ010000005.1"/>
</dbReference>
<accession>A0ABS9MII7</accession>